<dbReference type="InterPro" id="IPR006311">
    <property type="entry name" value="TAT_signal"/>
</dbReference>
<accession>A0ABQ2UP40</accession>
<evidence type="ECO:0000256" key="1">
    <source>
        <dbReference type="SAM" id="SignalP"/>
    </source>
</evidence>
<evidence type="ECO:0000313" key="3">
    <source>
        <dbReference type="Proteomes" id="UP000654471"/>
    </source>
</evidence>
<name>A0ABQ2UP40_9ACTN</name>
<organism evidence="2 3">
    <name type="scientific">Streptomyces albospinus</name>
    <dbReference type="NCBI Taxonomy" id="285515"/>
    <lineage>
        <taxon>Bacteria</taxon>
        <taxon>Bacillati</taxon>
        <taxon>Actinomycetota</taxon>
        <taxon>Actinomycetes</taxon>
        <taxon>Kitasatosporales</taxon>
        <taxon>Streptomycetaceae</taxon>
        <taxon>Streptomyces</taxon>
    </lineage>
</organism>
<dbReference type="Gene3D" id="3.60.21.10">
    <property type="match status" value="1"/>
</dbReference>
<dbReference type="Proteomes" id="UP000654471">
    <property type="component" value="Unassembled WGS sequence"/>
</dbReference>
<dbReference type="NCBIfam" id="TIGR03767">
    <property type="entry name" value="P_acnes_RR"/>
    <property type="match status" value="1"/>
</dbReference>
<dbReference type="InterPro" id="IPR022506">
    <property type="entry name" value="Metallophosphoesterase_PPA1498"/>
</dbReference>
<keyword evidence="3" id="KW-1185">Reference proteome</keyword>
<feature type="signal peptide" evidence="1">
    <location>
        <begin position="1"/>
        <end position="20"/>
    </location>
</feature>
<dbReference type="PANTHER" id="PTHR43143:SF1">
    <property type="entry name" value="SERINE_THREONINE-PROTEIN PHOSPHATASE CPPED1"/>
    <property type="match status" value="1"/>
</dbReference>
<sequence length="575" mass="61912">MHGMNRRQFMSRLSAVAAGAALWSAGSYDQALAVTAARAVRTRGTTLEQAARPVGSGAYKRLVAGPGWPLVVRGELAGAGAGRDDRRTGLASFVQFTDLHLADVESPVRFEYLAKFNDSACRPQEALTVRGASSLVERVNAVRQGPYTGLPFGMVMATGDNTDNHEHIELDWYLTVMSGGRITPSSGDPSRYEGVQNSGSVDYWNPELPLQDHYKAKGLPQIPGFLSGAGRPFTAPGLKVPWYTTVGNHDDSIEGSLPDLGLLNELYTGDRKLEGCDDATAAQLADALKHDPARAAALLGKLLTSEGAIRKVTPDERRRPFSPTEFAQAHLDPAHTGAGPVGHGFTADAANSGHLYYTFPLAEGVLGISLDTTNRAGFADGSLGTAQLKWLESVLKSHSSRWYDTDGRTVRGGSGDSLIVLFSHHTSTSMGNLLPDPYHPFELRHDGAALVSLLQRYPNVVAWVNGHTHENRITPHGHAVPERAFWEINTASHVDYPQHARIIELADNGDGTLSLFTTLIESAAPYVSDVHDTSDAGLAALYRELSYNDPYATPNAKLGAATDHNTELLLRRPGK</sequence>
<dbReference type="InterPro" id="IPR051918">
    <property type="entry name" value="STPP_CPPED1"/>
</dbReference>
<reference evidence="3" key="1">
    <citation type="journal article" date="2019" name="Int. J. Syst. Evol. Microbiol.">
        <title>The Global Catalogue of Microorganisms (GCM) 10K type strain sequencing project: providing services to taxonomists for standard genome sequencing and annotation.</title>
        <authorList>
            <consortium name="The Broad Institute Genomics Platform"/>
            <consortium name="The Broad Institute Genome Sequencing Center for Infectious Disease"/>
            <person name="Wu L."/>
            <person name="Ma J."/>
        </authorList>
    </citation>
    <scope>NUCLEOTIDE SEQUENCE [LARGE SCALE GENOMIC DNA]</scope>
    <source>
        <strain evidence="3">JCM 3399</strain>
    </source>
</reference>
<dbReference type="PANTHER" id="PTHR43143">
    <property type="entry name" value="METALLOPHOSPHOESTERASE, CALCINEURIN SUPERFAMILY"/>
    <property type="match status" value="1"/>
</dbReference>
<dbReference type="EMBL" id="BMRP01000001">
    <property type="protein sequence ID" value="GGU44793.1"/>
    <property type="molecule type" value="Genomic_DNA"/>
</dbReference>
<dbReference type="InterPro" id="IPR029052">
    <property type="entry name" value="Metallo-depent_PP-like"/>
</dbReference>
<proteinExistence type="predicted"/>
<evidence type="ECO:0000313" key="2">
    <source>
        <dbReference type="EMBL" id="GGU44793.1"/>
    </source>
</evidence>
<dbReference type="SUPFAM" id="SSF56300">
    <property type="entry name" value="Metallo-dependent phosphatases"/>
    <property type="match status" value="1"/>
</dbReference>
<feature type="chain" id="PRO_5046733814" evidence="1">
    <location>
        <begin position="21"/>
        <end position="575"/>
    </location>
</feature>
<dbReference type="PROSITE" id="PS51318">
    <property type="entry name" value="TAT"/>
    <property type="match status" value="1"/>
</dbReference>
<protein>
    <submittedName>
        <fullName evidence="2">Metallophosphoesterase</fullName>
    </submittedName>
</protein>
<comment type="caution">
    <text evidence="2">The sequence shown here is derived from an EMBL/GenBank/DDBJ whole genome shotgun (WGS) entry which is preliminary data.</text>
</comment>
<gene>
    <name evidence="2" type="ORF">GCM10010211_05550</name>
</gene>
<keyword evidence="1" id="KW-0732">Signal</keyword>